<name>A0A1Y5PYC4_9SPHN</name>
<dbReference type="Pfam" id="PF00199">
    <property type="entry name" value="Catalase"/>
    <property type="match status" value="1"/>
</dbReference>
<dbReference type="SMART" id="SM01060">
    <property type="entry name" value="Catalase"/>
    <property type="match status" value="1"/>
</dbReference>
<sequence>MTIPRPPLATVAAIAAAPILLLSGFAWAAGWIGPPRIGGGTIASVIEANAGRHEGYRRAHAKGVCFTGYFEASGGAGALSRTPLLRSGRHAAIGRFSTGGGDPFATDGRNVFRAMALQLTGPDGEIWRLAMDHTPIFPVATPEAFVALQRASRPDPATGKPDPAAMKTYLARHPETRAYQDYIAAAPLPDSFANSIYYSINAFRFIDGAGASHAVRWAFEPEAAFGALDKAKLAELPTDHLFTDLGARLAKGPLRWRMTVTVAAPGDATNDATILWPADRQKLQVGTLTITAAEPEERGACRDITFDPTILPDGVALSDDPLLPARSAAYSSSFQRRALEVPGPSAVGKTLAVKEAR</sequence>
<organism evidence="11">
    <name type="scientific">uncultured Sphingopyxis sp</name>
    <dbReference type="NCBI Taxonomy" id="310581"/>
    <lineage>
        <taxon>Bacteria</taxon>
        <taxon>Pseudomonadati</taxon>
        <taxon>Pseudomonadota</taxon>
        <taxon>Alphaproteobacteria</taxon>
        <taxon>Sphingomonadales</taxon>
        <taxon>Sphingomonadaceae</taxon>
        <taxon>Sphingopyxis</taxon>
        <taxon>environmental samples</taxon>
    </lineage>
</organism>
<keyword evidence="6 7" id="KW-0408">Iron</keyword>
<accession>A0A1Y5PYC4</accession>
<keyword evidence="4 7" id="KW-0479">Metal-binding</keyword>
<dbReference type="GO" id="GO:0020037">
    <property type="term" value="F:heme binding"/>
    <property type="evidence" value="ECO:0007669"/>
    <property type="project" value="InterPro"/>
</dbReference>
<dbReference type="InterPro" id="IPR020835">
    <property type="entry name" value="Catalase_sf"/>
</dbReference>
<proteinExistence type="inferred from homology"/>
<reference evidence="11" key="1">
    <citation type="submission" date="2016-03" db="EMBL/GenBank/DDBJ databases">
        <authorList>
            <person name="Ploux O."/>
        </authorList>
    </citation>
    <scope>NUCLEOTIDE SEQUENCE</scope>
    <source>
        <strain evidence="11">UC10</strain>
    </source>
</reference>
<dbReference type="CDD" id="cd08153">
    <property type="entry name" value="srpA_like"/>
    <property type="match status" value="1"/>
</dbReference>
<dbReference type="Gene3D" id="2.40.180.10">
    <property type="entry name" value="Catalase core domain"/>
    <property type="match status" value="1"/>
</dbReference>
<feature type="active site" evidence="8">
    <location>
        <position position="60"/>
    </location>
</feature>
<evidence type="ECO:0000256" key="7">
    <source>
        <dbReference type="PIRNR" id="PIRNR000296"/>
    </source>
</evidence>
<dbReference type="PIRSF" id="PIRSF000296">
    <property type="entry name" value="SrpA"/>
    <property type="match status" value="1"/>
</dbReference>
<feature type="domain" description="Catalase core" evidence="10">
    <location>
        <begin position="35"/>
        <end position="351"/>
    </location>
</feature>
<comment type="function">
    <text evidence="7">Has an organic peroxide-dependent peroxidase activity.</text>
</comment>
<dbReference type="AlphaFoldDB" id="A0A1Y5PYC4"/>
<protein>
    <recommendedName>
        <fullName evidence="7">Catalase-related peroxidase</fullName>
        <ecNumber evidence="7">1.11.1.-</ecNumber>
    </recommendedName>
</protein>
<evidence type="ECO:0000259" key="10">
    <source>
        <dbReference type="SMART" id="SM01060"/>
    </source>
</evidence>
<dbReference type="Gene3D" id="1.20.1280.120">
    <property type="match status" value="1"/>
</dbReference>
<dbReference type="InterPro" id="IPR018028">
    <property type="entry name" value="Catalase"/>
</dbReference>
<dbReference type="GO" id="GO:0042744">
    <property type="term" value="P:hydrogen peroxide catabolic process"/>
    <property type="evidence" value="ECO:0007669"/>
    <property type="project" value="TreeGrafter"/>
</dbReference>
<dbReference type="SUPFAM" id="SSF56634">
    <property type="entry name" value="Heme-dependent catalase-like"/>
    <property type="match status" value="1"/>
</dbReference>
<dbReference type="GO" id="GO:0042542">
    <property type="term" value="P:response to hydrogen peroxide"/>
    <property type="evidence" value="ECO:0007669"/>
    <property type="project" value="TreeGrafter"/>
</dbReference>
<evidence type="ECO:0000256" key="9">
    <source>
        <dbReference type="PIRSR" id="PIRSR000296-2"/>
    </source>
</evidence>
<dbReference type="PANTHER" id="PTHR11465">
    <property type="entry name" value="CATALASE"/>
    <property type="match status" value="1"/>
</dbReference>
<evidence type="ECO:0000256" key="6">
    <source>
        <dbReference type="ARBA" id="ARBA00023004"/>
    </source>
</evidence>
<evidence type="ECO:0000256" key="8">
    <source>
        <dbReference type="PIRSR" id="PIRSR000296-1"/>
    </source>
</evidence>
<evidence type="ECO:0000256" key="5">
    <source>
        <dbReference type="ARBA" id="ARBA00023002"/>
    </source>
</evidence>
<evidence type="ECO:0000256" key="4">
    <source>
        <dbReference type="ARBA" id="ARBA00022723"/>
    </source>
</evidence>
<dbReference type="GO" id="GO:0004096">
    <property type="term" value="F:catalase activity"/>
    <property type="evidence" value="ECO:0007669"/>
    <property type="project" value="InterPro"/>
</dbReference>
<dbReference type="EC" id="1.11.1.-" evidence="7"/>
<dbReference type="GO" id="GO:0046872">
    <property type="term" value="F:metal ion binding"/>
    <property type="evidence" value="ECO:0007669"/>
    <property type="project" value="UniProtKB-KW"/>
</dbReference>
<dbReference type="EMBL" id="LT598653">
    <property type="protein sequence ID" value="SBV34970.1"/>
    <property type="molecule type" value="Genomic_DNA"/>
</dbReference>
<evidence type="ECO:0000313" key="11">
    <source>
        <dbReference type="EMBL" id="SBV34970.1"/>
    </source>
</evidence>
<feature type="binding site" description="axial binding residue" evidence="9">
    <location>
        <position position="330"/>
    </location>
    <ligand>
        <name>heme</name>
        <dbReference type="ChEBI" id="CHEBI:30413"/>
    </ligand>
    <ligandPart>
        <name>Fe</name>
        <dbReference type="ChEBI" id="CHEBI:18248"/>
    </ligandPart>
</feature>
<evidence type="ECO:0000256" key="3">
    <source>
        <dbReference type="ARBA" id="ARBA00022617"/>
    </source>
</evidence>
<dbReference type="RefSeq" id="WP_295322098.1">
    <property type="nucleotide sequence ID" value="NZ_LT598653.1"/>
</dbReference>
<keyword evidence="2 7" id="KW-0575">Peroxidase</keyword>
<keyword evidence="3 7" id="KW-0349">Heme</keyword>
<comment type="similarity">
    <text evidence="1 7">Belongs to the catalase family.</text>
</comment>
<gene>
    <name evidence="11" type="ORF">SPPYR_3855</name>
</gene>
<dbReference type="GO" id="GO:0005737">
    <property type="term" value="C:cytoplasm"/>
    <property type="evidence" value="ECO:0007669"/>
    <property type="project" value="TreeGrafter"/>
</dbReference>
<dbReference type="PANTHER" id="PTHR11465:SF9">
    <property type="entry name" value="CATALASE"/>
    <property type="match status" value="1"/>
</dbReference>
<dbReference type="InterPro" id="IPR024168">
    <property type="entry name" value="Catalase_SrpA-type_pred"/>
</dbReference>
<keyword evidence="5 7" id="KW-0560">Oxidoreductase</keyword>
<evidence type="ECO:0000256" key="2">
    <source>
        <dbReference type="ARBA" id="ARBA00022559"/>
    </source>
</evidence>
<comment type="cofactor">
    <cofactor evidence="7">
        <name>heme</name>
        <dbReference type="ChEBI" id="CHEBI:30413"/>
    </cofactor>
</comment>
<dbReference type="PROSITE" id="PS51402">
    <property type="entry name" value="CATALASE_3"/>
    <property type="match status" value="1"/>
</dbReference>
<dbReference type="KEGG" id="sphu:SPPYR_3855"/>
<evidence type="ECO:0000256" key="1">
    <source>
        <dbReference type="ARBA" id="ARBA00005329"/>
    </source>
</evidence>
<dbReference type="InterPro" id="IPR011614">
    <property type="entry name" value="Catalase_core"/>
</dbReference>